<dbReference type="Pfam" id="PF03446">
    <property type="entry name" value="NAD_binding_2"/>
    <property type="match status" value="1"/>
</dbReference>
<gene>
    <name evidence="18" type="primary">gndA</name>
    <name evidence="18" type="ORF">RM553_02935</name>
</gene>
<keyword evidence="12 16" id="KW-0311">Gluconate utilization</keyword>
<dbReference type="SUPFAM" id="SSF52540">
    <property type="entry name" value="P-loop containing nucleoside triphosphate hydrolases"/>
    <property type="match status" value="1"/>
</dbReference>
<comment type="catalytic activity">
    <reaction evidence="15 16">
        <text>6-phospho-D-gluconate + NADP(+) = D-ribulose 5-phosphate + CO2 + NADPH</text>
        <dbReference type="Rhea" id="RHEA:10116"/>
        <dbReference type="ChEBI" id="CHEBI:16526"/>
        <dbReference type="ChEBI" id="CHEBI:57783"/>
        <dbReference type="ChEBI" id="CHEBI:58121"/>
        <dbReference type="ChEBI" id="CHEBI:58349"/>
        <dbReference type="ChEBI" id="CHEBI:58759"/>
        <dbReference type="EC" id="1.1.1.44"/>
    </reaction>
</comment>
<evidence type="ECO:0000256" key="16">
    <source>
        <dbReference type="RuleBase" id="RU000485"/>
    </source>
</evidence>
<dbReference type="PRINTS" id="PR00076">
    <property type="entry name" value="6PGDHDRGNASE"/>
</dbReference>
<dbReference type="InterPro" id="IPR036291">
    <property type="entry name" value="NAD(P)-bd_dom_sf"/>
</dbReference>
<dbReference type="InterPro" id="IPR006183">
    <property type="entry name" value="Pgluconate_DH"/>
</dbReference>
<evidence type="ECO:0000256" key="2">
    <source>
        <dbReference type="ARBA" id="ARBA00004761"/>
    </source>
</evidence>
<dbReference type="EMBL" id="JAVRHQ010000002">
    <property type="protein sequence ID" value="MDT0641778.1"/>
    <property type="molecule type" value="Genomic_DNA"/>
</dbReference>
<dbReference type="CDD" id="cd02021">
    <property type="entry name" value="GntK"/>
    <property type="match status" value="1"/>
</dbReference>
<dbReference type="InterPro" id="IPR006114">
    <property type="entry name" value="6PGDH_C"/>
</dbReference>
<feature type="domain" description="6-phosphogluconate dehydrogenase C-terminal" evidence="17">
    <location>
        <begin position="347"/>
        <end position="633"/>
    </location>
</feature>
<keyword evidence="10" id="KW-0067">ATP-binding</keyword>
<dbReference type="InterPro" id="IPR006113">
    <property type="entry name" value="6PGDH_Gnd/GntZ"/>
</dbReference>
<dbReference type="Proteomes" id="UP001262889">
    <property type="component" value="Unassembled WGS sequence"/>
</dbReference>
<evidence type="ECO:0000256" key="14">
    <source>
        <dbReference type="ARBA" id="ARBA00048090"/>
    </source>
</evidence>
<organism evidence="18 19">
    <name type="scientific">Autumnicola tepida</name>
    <dbReference type="NCBI Taxonomy" id="3075595"/>
    <lineage>
        <taxon>Bacteria</taxon>
        <taxon>Pseudomonadati</taxon>
        <taxon>Bacteroidota</taxon>
        <taxon>Flavobacteriia</taxon>
        <taxon>Flavobacteriales</taxon>
        <taxon>Flavobacteriaceae</taxon>
        <taxon>Autumnicola</taxon>
    </lineage>
</organism>
<evidence type="ECO:0000256" key="6">
    <source>
        <dbReference type="ARBA" id="ARBA00018193"/>
    </source>
</evidence>
<evidence type="ECO:0000313" key="19">
    <source>
        <dbReference type="Proteomes" id="UP001262889"/>
    </source>
</evidence>
<evidence type="ECO:0000313" key="18">
    <source>
        <dbReference type="EMBL" id="MDT0641778.1"/>
    </source>
</evidence>
<evidence type="ECO:0000256" key="9">
    <source>
        <dbReference type="ARBA" id="ARBA00022777"/>
    </source>
</evidence>
<dbReference type="Gene3D" id="3.40.50.300">
    <property type="entry name" value="P-loop containing nucleotide triphosphate hydrolases"/>
    <property type="match status" value="1"/>
</dbReference>
<keyword evidence="16" id="KW-0521">NADP</keyword>
<comment type="pathway">
    <text evidence="2">Carbohydrate acid metabolism.</text>
</comment>
<dbReference type="RefSeq" id="WP_311533488.1">
    <property type="nucleotide sequence ID" value="NZ_JAVRHQ010000002.1"/>
</dbReference>
<keyword evidence="8" id="KW-0547">Nucleotide-binding</keyword>
<accession>A0ABU3C607</accession>
<evidence type="ECO:0000256" key="4">
    <source>
        <dbReference type="ARBA" id="ARBA00008419"/>
    </source>
</evidence>
<dbReference type="EC" id="1.1.1.44" evidence="16"/>
<comment type="caution">
    <text evidence="18">The sequence shown here is derived from an EMBL/GenBank/DDBJ whole genome shotgun (WGS) entry which is preliminary data.</text>
</comment>
<dbReference type="NCBIfam" id="TIGR01313">
    <property type="entry name" value="therm_gnt_kin"/>
    <property type="match status" value="1"/>
</dbReference>
<dbReference type="InterPro" id="IPR013328">
    <property type="entry name" value="6PGD_dom2"/>
</dbReference>
<proteinExistence type="inferred from homology"/>
<dbReference type="InterPro" id="IPR027417">
    <property type="entry name" value="P-loop_NTPase"/>
</dbReference>
<evidence type="ECO:0000256" key="13">
    <source>
        <dbReference type="ARBA" id="ARBA00023126"/>
    </source>
</evidence>
<comment type="catalytic activity">
    <reaction evidence="14">
        <text>D-gluconate + ATP = 6-phospho-D-gluconate + ADP + H(+)</text>
        <dbReference type="Rhea" id="RHEA:19433"/>
        <dbReference type="ChEBI" id="CHEBI:15378"/>
        <dbReference type="ChEBI" id="CHEBI:18391"/>
        <dbReference type="ChEBI" id="CHEBI:30616"/>
        <dbReference type="ChEBI" id="CHEBI:58759"/>
        <dbReference type="ChEBI" id="CHEBI:456216"/>
        <dbReference type="EC" id="2.7.1.12"/>
    </reaction>
</comment>
<evidence type="ECO:0000256" key="5">
    <source>
        <dbReference type="ARBA" id="ARBA00008420"/>
    </source>
</evidence>
<protein>
    <recommendedName>
        <fullName evidence="6 16">6-phosphogluconate dehydrogenase, decarboxylating</fullName>
        <ecNumber evidence="16">1.1.1.44</ecNumber>
    </recommendedName>
</protein>
<dbReference type="InterPro" id="IPR031322">
    <property type="entry name" value="Shikimate/glucono_kinase"/>
</dbReference>
<dbReference type="SUPFAM" id="SSF51735">
    <property type="entry name" value="NAD(P)-binding Rossmann-fold domains"/>
    <property type="match status" value="1"/>
</dbReference>
<dbReference type="Gene3D" id="1.10.1040.10">
    <property type="entry name" value="N-(1-d-carboxylethyl)-l-norvaline Dehydrogenase, domain 2"/>
    <property type="match status" value="1"/>
</dbReference>
<comment type="function">
    <text evidence="1">Catalyzes the oxidative decarboxylation of 6-phosphogluconate to ribulose 5-phosphate and CO(2), with concomitant reduction of NADP to NADPH.</text>
</comment>
<dbReference type="Pfam" id="PF01202">
    <property type="entry name" value="SKI"/>
    <property type="match status" value="1"/>
</dbReference>
<evidence type="ECO:0000256" key="7">
    <source>
        <dbReference type="ARBA" id="ARBA00022679"/>
    </source>
</evidence>
<keyword evidence="19" id="KW-1185">Reference proteome</keyword>
<keyword evidence="11 16" id="KW-0560">Oxidoreductase</keyword>
<comment type="similarity">
    <text evidence="5">Belongs to the gluconokinase GntK/GntV family.</text>
</comment>
<evidence type="ECO:0000256" key="10">
    <source>
        <dbReference type="ARBA" id="ARBA00022840"/>
    </source>
</evidence>
<evidence type="ECO:0000256" key="12">
    <source>
        <dbReference type="ARBA" id="ARBA00023064"/>
    </source>
</evidence>
<keyword evidence="9" id="KW-0418">Kinase</keyword>
<dbReference type="PANTHER" id="PTHR11811">
    <property type="entry name" value="6-PHOSPHOGLUCONATE DEHYDROGENASE"/>
    <property type="match status" value="1"/>
</dbReference>
<evidence type="ECO:0000256" key="1">
    <source>
        <dbReference type="ARBA" id="ARBA00002526"/>
    </source>
</evidence>
<dbReference type="Gene3D" id="3.40.50.720">
    <property type="entry name" value="NAD(P)-binding Rossmann-like Domain"/>
    <property type="match status" value="1"/>
</dbReference>
<dbReference type="SUPFAM" id="SSF48179">
    <property type="entry name" value="6-phosphogluconate dehydrogenase C-terminal domain-like"/>
    <property type="match status" value="1"/>
</dbReference>
<dbReference type="InterPro" id="IPR008927">
    <property type="entry name" value="6-PGluconate_DH-like_C_sf"/>
</dbReference>
<dbReference type="Pfam" id="PF00393">
    <property type="entry name" value="6PGD"/>
    <property type="match status" value="1"/>
</dbReference>
<dbReference type="SMART" id="SM01350">
    <property type="entry name" value="6PGD"/>
    <property type="match status" value="1"/>
</dbReference>
<dbReference type="InterPro" id="IPR006001">
    <property type="entry name" value="Therm_gnt_kin"/>
</dbReference>
<dbReference type="GO" id="GO:0004616">
    <property type="term" value="F:phosphogluconate dehydrogenase (decarboxylating) activity"/>
    <property type="evidence" value="ECO:0007669"/>
    <property type="project" value="UniProtKB-EC"/>
</dbReference>
<evidence type="ECO:0000256" key="11">
    <source>
        <dbReference type="ARBA" id="ARBA00023002"/>
    </source>
</evidence>
<sequence length="635" mass="70834">MQVYIVMGVSGVGKTTIGRLLAEELNLPFYDADDFHPSINREKMKNGIALEDSDRKEWLESLASKISEWEKGEGAVLACSALKEKYRVQLQSVPKEHITWIFLHSEYEVIHKRLSARKDHYFKPELLKSQFDTLEMPKYGFHINVDGSVEEIMASIMAKIKGSSKAPVGLIGLGVMGKSLAINLATKGVDVSVFNRHVEELEVDIAKNFATENKSIYDFPWFDNMEKFVKSLERPRNMILMVNAGPAVDMVIESLLPFLEEDDLIIDGGNSHYKDTIRREKELKEKGIIFMGAGISGGEEGARKGPSIMPGGSDQAYSRVGGTLETIAAKDKNGDPCCTHVGPNGAGHFVKMLHNGIEYGEMQLIAEAYHLMRFGAKAKPEEIAAVFENWNREMKSFLLEISVDILREMEGDAFLIDKILDAAKQKGTGGWSTNAALELGVPLDTITAAVLARNISGRKAERQKAMEIYGNSQKQFTTVEEISNELFKAYKAGSIINHAVGFDLLLEASSAYNWNLNLSGIARIWTNGCIIRSQLMQDLIDVLRDTPSENLLMNEKISNNIQDYQPHLSKIVGKALNSGFPMPVMSSAINYLHNFTSAQSSANMIQAQRDFFGAHTYERTDKPRGEFFHTEWLDN</sequence>
<dbReference type="NCBIfam" id="NF006765">
    <property type="entry name" value="PRK09287.1"/>
    <property type="match status" value="1"/>
</dbReference>
<evidence type="ECO:0000259" key="17">
    <source>
        <dbReference type="SMART" id="SM01350"/>
    </source>
</evidence>
<comment type="similarity">
    <text evidence="4 16">Belongs to the 6-phosphogluconate dehydrogenase family.</text>
</comment>
<dbReference type="NCBIfam" id="TIGR00873">
    <property type="entry name" value="gnd"/>
    <property type="match status" value="1"/>
</dbReference>
<evidence type="ECO:0000256" key="3">
    <source>
        <dbReference type="ARBA" id="ARBA00004874"/>
    </source>
</evidence>
<keyword evidence="13 16" id="KW-0570">Pentose shunt</keyword>
<evidence type="ECO:0000256" key="15">
    <source>
        <dbReference type="ARBA" id="ARBA00048640"/>
    </source>
</evidence>
<dbReference type="Gene3D" id="1.20.5.320">
    <property type="entry name" value="6-Phosphogluconate Dehydrogenase, domain 3"/>
    <property type="match status" value="1"/>
</dbReference>
<name>A0ABU3C607_9FLAO</name>
<reference evidence="18 19" key="1">
    <citation type="submission" date="2023-09" db="EMBL/GenBank/DDBJ databases">
        <authorList>
            <person name="Rey-Velasco X."/>
        </authorList>
    </citation>
    <scope>NUCLEOTIDE SEQUENCE [LARGE SCALE GENOMIC DNA]</scope>
    <source>
        <strain evidence="18 19">F363</strain>
    </source>
</reference>
<evidence type="ECO:0000256" key="8">
    <source>
        <dbReference type="ARBA" id="ARBA00022741"/>
    </source>
</evidence>
<comment type="pathway">
    <text evidence="3 16">Carbohydrate degradation; pentose phosphate pathway; D-ribulose 5-phosphate from D-glucose 6-phosphate (oxidative stage): step 3/3.</text>
</comment>
<dbReference type="InterPro" id="IPR006115">
    <property type="entry name" value="6PGDH_NADP-bd"/>
</dbReference>
<keyword evidence="7" id="KW-0808">Transferase</keyword>